<dbReference type="PANTHER" id="PTHR11014:SF63">
    <property type="entry name" value="METALLOPEPTIDASE, PUTATIVE (AFU_ORTHOLOGUE AFUA_6G09600)-RELATED"/>
    <property type="match status" value="1"/>
</dbReference>
<dbReference type="PIRSF" id="PIRSF005962">
    <property type="entry name" value="Pept_M20D_amidohydro"/>
    <property type="match status" value="1"/>
</dbReference>
<dbReference type="EC" id="3.5.1.-" evidence="2"/>
<evidence type="ECO:0000313" key="2">
    <source>
        <dbReference type="EMBL" id="XFO72174.1"/>
    </source>
</evidence>
<dbReference type="Gene3D" id="3.40.630.10">
    <property type="entry name" value="Zn peptidases"/>
    <property type="match status" value="1"/>
</dbReference>
<evidence type="ECO:0000259" key="1">
    <source>
        <dbReference type="Pfam" id="PF07687"/>
    </source>
</evidence>
<dbReference type="InterPro" id="IPR036264">
    <property type="entry name" value="Bact_exopeptidase_dim_dom"/>
</dbReference>
<name>A0ABZ3J1E0_SPOA4</name>
<gene>
    <name evidence="2" type="primary">scmP</name>
    <name evidence="2" type="ORF">SPACI_022200</name>
</gene>
<keyword evidence="3" id="KW-1185">Reference proteome</keyword>
<sequence>MSKPVISMPAIGEMAKALSAQMTEWRHDFHAHPELKWEEVQTTAKIAKLLHEMGYEKIKVGFGGTQSGVVADLDTGKPGKVVALRADMDALPIQEENEISYKSTVEGISHACGHDAHTAGLLGAAQILMQLKNQLSGSIRLIFQPAEEGGGAKAMIAEGVLDGVDMIAGAHTDSTIHTGIVRCRAGAALASSSTVSIKITGVGGHGAMPQASIDPIVAGATIISTLQTIVSREITPFEPAVVTVGHFEAGKRANVIPNTAVMDITVRTLSPEVNRSMKERIYRIVKGITEAMRCTFEMTYTVIAPVLVNDAVQADIMKNVASELVGEKNFKESPQKMPSEDFSYYLEKVPGVYFDFGVRNEEKGITESQHHPKFNVDDECLWVDAALLVGYVVKSQV</sequence>
<keyword evidence="2" id="KW-0378">Hydrolase</keyword>
<organism evidence="2 3">
    <name type="scientific">Sporomusa acidovorans (strain ATCC 49682 / DSM 3132 / Mol)</name>
    <dbReference type="NCBI Taxonomy" id="1123286"/>
    <lineage>
        <taxon>Bacteria</taxon>
        <taxon>Bacillati</taxon>
        <taxon>Bacillota</taxon>
        <taxon>Negativicutes</taxon>
        <taxon>Selenomonadales</taxon>
        <taxon>Sporomusaceae</taxon>
        <taxon>Sporomusa</taxon>
    </lineage>
</organism>
<dbReference type="Pfam" id="PF01546">
    <property type="entry name" value="Peptidase_M20"/>
    <property type="match status" value="1"/>
</dbReference>
<dbReference type="Proteomes" id="UP000216052">
    <property type="component" value="Chromosome"/>
</dbReference>
<dbReference type="GO" id="GO:0016787">
    <property type="term" value="F:hydrolase activity"/>
    <property type="evidence" value="ECO:0007669"/>
    <property type="project" value="UniProtKB-KW"/>
</dbReference>
<dbReference type="InterPro" id="IPR011650">
    <property type="entry name" value="Peptidase_M20_dimer"/>
</dbReference>
<dbReference type="Pfam" id="PF07687">
    <property type="entry name" value="M20_dimer"/>
    <property type="match status" value="1"/>
</dbReference>
<dbReference type="RefSeq" id="WP_169716687.1">
    <property type="nucleotide sequence ID" value="NZ_CP155571.1"/>
</dbReference>
<dbReference type="Gene3D" id="3.30.70.360">
    <property type="match status" value="1"/>
</dbReference>
<dbReference type="SUPFAM" id="SSF55031">
    <property type="entry name" value="Bacterial exopeptidase dimerisation domain"/>
    <property type="match status" value="1"/>
</dbReference>
<dbReference type="EMBL" id="CP155571">
    <property type="protein sequence ID" value="XFO72174.1"/>
    <property type="molecule type" value="Genomic_DNA"/>
</dbReference>
<dbReference type="PANTHER" id="PTHR11014">
    <property type="entry name" value="PEPTIDASE M20 FAMILY MEMBER"/>
    <property type="match status" value="1"/>
</dbReference>
<dbReference type="SUPFAM" id="SSF53187">
    <property type="entry name" value="Zn-dependent exopeptidases"/>
    <property type="match status" value="1"/>
</dbReference>
<protein>
    <submittedName>
        <fullName evidence="2">N-acetylcysteine deacetylase</fullName>
        <ecNumber evidence="2">3.5.1.-</ecNumber>
    </submittedName>
</protein>
<dbReference type="InterPro" id="IPR002933">
    <property type="entry name" value="Peptidase_M20"/>
</dbReference>
<dbReference type="InterPro" id="IPR017439">
    <property type="entry name" value="Amidohydrolase"/>
</dbReference>
<dbReference type="NCBIfam" id="TIGR01891">
    <property type="entry name" value="amidohydrolases"/>
    <property type="match status" value="1"/>
</dbReference>
<reference evidence="2" key="1">
    <citation type="submission" date="2024-05" db="EMBL/GenBank/DDBJ databases">
        <title>Isolation and characterization of Sporomusa carbonis sp. nov., a carboxydotrophic hydrogenogen in the genus of Sporomusa isolated from a charcoal burning pile.</title>
        <authorList>
            <person name="Boeer T."/>
            <person name="Rosenbaum F."/>
            <person name="Eysell L."/>
            <person name="Mueller V."/>
            <person name="Daniel R."/>
            <person name="Poehlein A."/>
        </authorList>
    </citation>
    <scope>NUCLEOTIDE SEQUENCE [LARGE SCALE GENOMIC DNA]</scope>
    <source>
        <strain evidence="2">DSM 3132</strain>
    </source>
</reference>
<evidence type="ECO:0000313" key="3">
    <source>
        <dbReference type="Proteomes" id="UP000216052"/>
    </source>
</evidence>
<feature type="domain" description="Peptidase M20 dimerisation" evidence="1">
    <location>
        <begin position="192"/>
        <end position="286"/>
    </location>
</feature>
<accession>A0ABZ3J1E0</accession>
<proteinExistence type="predicted"/>